<reference evidence="1" key="1">
    <citation type="submission" date="2019-07" db="EMBL/GenBank/DDBJ databases">
        <authorList>
            <person name="De-Chao Zhang Q."/>
        </authorList>
    </citation>
    <scope>NUCLEOTIDE SEQUENCE</scope>
    <source>
        <strain evidence="1">TP-CH-4</strain>
    </source>
</reference>
<proteinExistence type="predicted"/>
<dbReference type="AlphaFoldDB" id="A0A967E5B5"/>
<dbReference type="RefSeq" id="WP_152573783.1">
    <property type="nucleotide sequence ID" value="NZ_VIKU02000002.1"/>
</dbReference>
<accession>A0A967E5B5</accession>
<reference evidence="1" key="2">
    <citation type="submission" date="2020-03" db="EMBL/GenBank/DDBJ databases">
        <title>Flavobacteriaceae bacterium strain TP-CH-4, a member of the family Flavobacteriaceae isolated from a deep-sea seamount.</title>
        <authorList>
            <person name="Zhang D.-C."/>
        </authorList>
    </citation>
    <scope>NUCLEOTIDE SEQUENCE</scope>
    <source>
        <strain evidence="1">TP-CH-4</strain>
    </source>
</reference>
<keyword evidence="2" id="KW-1185">Reference proteome</keyword>
<dbReference type="Proteomes" id="UP000707206">
    <property type="component" value="Unassembled WGS sequence"/>
</dbReference>
<protein>
    <submittedName>
        <fullName evidence="1">Transaldolase</fullName>
    </submittedName>
</protein>
<sequence length="459" mass="53511">MDKQILYLFLFILAGCSKGERNSPNVFFAGEIVNPTSTHIVLYKGDKVIDSAALDEQNRFSFRFDSLPKGLYHFNHTPELQYVYLEGGDSVMIRLNTIDFDESLAFSGRGSEISSFLLELFLAQEAELQAINTYFNLEANEFAKKVDSLKQLKLILLEDLVEDGDISKHEESIAKTSIEYAYNTHKEKYPFRHKNLAHAGVMEKLPKGFYDYRSTLEFGNEELTYLRPYYNFMLNHIQNVAFMDCSERCKVKKKIVKNQLHFNEHKLHIIDSLVTAKELKDNLFRYVAFNYLLKVHDPEENKKFIKEFHRLSRNNKHLEEIENLYQGIENIQPNKMVPDVYVSKVNGDTVSLRKIAEEGKTVFYFWSGVEKQHFENTKKRIALLTEQRPEYRYVGINVNTSEKAWKSMLEISSLDKELQYRAIDFEELTNSLIIYPPNKCVITKDAMIVDAFSNLYASF</sequence>
<organism evidence="1 2">
    <name type="scientific">Pelagihabitans pacificus</name>
    <dbReference type="NCBI Taxonomy" id="2696054"/>
    <lineage>
        <taxon>Bacteria</taxon>
        <taxon>Pseudomonadati</taxon>
        <taxon>Bacteroidota</taxon>
        <taxon>Flavobacteriia</taxon>
        <taxon>Flavobacteriales</taxon>
        <taxon>Flavobacteriaceae</taxon>
        <taxon>Pelagihabitans</taxon>
    </lineage>
</organism>
<name>A0A967E5B5_9FLAO</name>
<comment type="caution">
    <text evidence="1">The sequence shown here is derived from an EMBL/GenBank/DDBJ whole genome shotgun (WGS) entry which is preliminary data.</text>
</comment>
<dbReference type="EMBL" id="VIKU02000002">
    <property type="protein sequence ID" value="NHF59267.1"/>
    <property type="molecule type" value="Genomic_DNA"/>
</dbReference>
<evidence type="ECO:0000313" key="1">
    <source>
        <dbReference type="EMBL" id="NHF59267.1"/>
    </source>
</evidence>
<evidence type="ECO:0000313" key="2">
    <source>
        <dbReference type="Proteomes" id="UP000707206"/>
    </source>
</evidence>
<dbReference type="PROSITE" id="PS51257">
    <property type="entry name" value="PROKAR_LIPOPROTEIN"/>
    <property type="match status" value="1"/>
</dbReference>
<gene>
    <name evidence="1" type="ORF">FK220_007940</name>
</gene>